<evidence type="ECO:0000313" key="6">
    <source>
        <dbReference type="Proteomes" id="UP000760668"/>
    </source>
</evidence>
<dbReference type="CDD" id="cd00886">
    <property type="entry name" value="MogA_MoaB"/>
    <property type="match status" value="1"/>
</dbReference>
<evidence type="ECO:0000256" key="3">
    <source>
        <dbReference type="ARBA" id="ARBA00023150"/>
    </source>
</evidence>
<dbReference type="Pfam" id="PF00994">
    <property type="entry name" value="MoCF_biosynth"/>
    <property type="match status" value="1"/>
</dbReference>
<comment type="pathway">
    <text evidence="2">Cofactor biosynthesis; molybdopterin biosynthesis.</text>
</comment>
<organism evidence="5 6">
    <name type="scientific">Pseudoflavonifractor capillosus</name>
    <dbReference type="NCBI Taxonomy" id="106588"/>
    <lineage>
        <taxon>Bacteria</taxon>
        <taxon>Bacillati</taxon>
        <taxon>Bacillota</taxon>
        <taxon>Clostridia</taxon>
        <taxon>Eubacteriales</taxon>
        <taxon>Oscillospiraceae</taxon>
        <taxon>Pseudoflavonifractor</taxon>
    </lineage>
</organism>
<dbReference type="Gene3D" id="3.40.980.10">
    <property type="entry name" value="MoaB/Mog-like domain"/>
    <property type="match status" value="1"/>
</dbReference>
<dbReference type="RefSeq" id="WP_295369967.1">
    <property type="nucleotide sequence ID" value="NZ_DYUC01000072.1"/>
</dbReference>
<dbReference type="InterPro" id="IPR036425">
    <property type="entry name" value="MoaB/Mog-like_dom_sf"/>
</dbReference>
<dbReference type="SUPFAM" id="SSF53218">
    <property type="entry name" value="Molybdenum cofactor biosynthesis proteins"/>
    <property type="match status" value="1"/>
</dbReference>
<protein>
    <submittedName>
        <fullName evidence="5">MogA/MoaB family molybdenum cofactor biosynthesis protein</fullName>
    </submittedName>
</protein>
<accession>A0A921MN29</accession>
<dbReference type="PROSITE" id="PS01078">
    <property type="entry name" value="MOCF_BIOSYNTHESIS_1"/>
    <property type="match status" value="1"/>
</dbReference>
<dbReference type="InterPro" id="IPR001453">
    <property type="entry name" value="MoaB/Mog_dom"/>
</dbReference>
<dbReference type="Proteomes" id="UP000760668">
    <property type="component" value="Unassembled WGS sequence"/>
</dbReference>
<dbReference type="SMART" id="SM00852">
    <property type="entry name" value="MoCF_biosynth"/>
    <property type="match status" value="1"/>
</dbReference>
<sequence length="161" mass="16865">MRVAIITLSDSGYAGQREDKSGPLVRAMAEEAGYQVVHTALLPDGVEPLAGELKRLCDGDLADLVLTTGGTGFSSTDLTPEATLSVVERPAPGIAEAMRWQSLQITPRAMLSRAAAGIRGRTLIVNLPGSPKAVKECLTFILPALGHGLEMLRGTAGNCAR</sequence>
<comment type="function">
    <text evidence="1">May be involved in the biosynthesis of molybdopterin.</text>
</comment>
<dbReference type="PANTHER" id="PTHR43764:SF1">
    <property type="entry name" value="MOLYBDOPTERIN MOLYBDOTRANSFERASE"/>
    <property type="match status" value="1"/>
</dbReference>
<name>A0A921MN29_9FIRM</name>
<comment type="caution">
    <text evidence="5">The sequence shown here is derived from an EMBL/GenBank/DDBJ whole genome shotgun (WGS) entry which is preliminary data.</text>
</comment>
<dbReference type="EMBL" id="DYUC01000072">
    <property type="protein sequence ID" value="HJG86831.1"/>
    <property type="molecule type" value="Genomic_DNA"/>
</dbReference>
<reference evidence="5" key="1">
    <citation type="journal article" date="2021" name="PeerJ">
        <title>Extensive microbial diversity within the chicken gut microbiome revealed by metagenomics and culture.</title>
        <authorList>
            <person name="Gilroy R."/>
            <person name="Ravi A."/>
            <person name="Getino M."/>
            <person name="Pursley I."/>
            <person name="Horton D.L."/>
            <person name="Alikhan N.F."/>
            <person name="Baker D."/>
            <person name="Gharbi K."/>
            <person name="Hall N."/>
            <person name="Watson M."/>
            <person name="Adriaenssens E.M."/>
            <person name="Foster-Nyarko E."/>
            <person name="Jarju S."/>
            <person name="Secka A."/>
            <person name="Antonio M."/>
            <person name="Oren A."/>
            <person name="Chaudhuri R.R."/>
            <person name="La Ragione R."/>
            <person name="Hildebrand F."/>
            <person name="Pallen M.J."/>
        </authorList>
    </citation>
    <scope>NUCLEOTIDE SEQUENCE</scope>
    <source>
        <strain evidence="5">CHK179-5677</strain>
    </source>
</reference>
<dbReference type="AlphaFoldDB" id="A0A921MN29"/>
<feature type="domain" description="MoaB/Mog" evidence="4">
    <location>
        <begin position="4"/>
        <end position="148"/>
    </location>
</feature>
<reference evidence="5" key="2">
    <citation type="submission" date="2021-09" db="EMBL/GenBank/DDBJ databases">
        <authorList>
            <person name="Gilroy R."/>
        </authorList>
    </citation>
    <scope>NUCLEOTIDE SEQUENCE</scope>
    <source>
        <strain evidence="5">CHK179-5677</strain>
    </source>
</reference>
<dbReference type="InterPro" id="IPR008284">
    <property type="entry name" value="MoCF_biosynth_CS"/>
</dbReference>
<dbReference type="InterPro" id="IPR051920">
    <property type="entry name" value="MPT_Adenylyltrnsfr/MoaC-Rel"/>
</dbReference>
<evidence type="ECO:0000313" key="5">
    <source>
        <dbReference type="EMBL" id="HJG86831.1"/>
    </source>
</evidence>
<gene>
    <name evidence="5" type="ORF">K8V01_07415</name>
</gene>
<keyword evidence="3" id="KW-0501">Molybdenum cofactor biosynthesis</keyword>
<proteinExistence type="predicted"/>
<evidence type="ECO:0000256" key="1">
    <source>
        <dbReference type="ARBA" id="ARBA00003487"/>
    </source>
</evidence>
<evidence type="ECO:0000259" key="4">
    <source>
        <dbReference type="SMART" id="SM00852"/>
    </source>
</evidence>
<dbReference type="PANTHER" id="PTHR43764">
    <property type="entry name" value="MOLYBDENUM COFACTOR BIOSYNTHESIS"/>
    <property type="match status" value="1"/>
</dbReference>
<evidence type="ECO:0000256" key="2">
    <source>
        <dbReference type="ARBA" id="ARBA00005046"/>
    </source>
</evidence>
<dbReference type="GO" id="GO:0006777">
    <property type="term" value="P:Mo-molybdopterin cofactor biosynthetic process"/>
    <property type="evidence" value="ECO:0007669"/>
    <property type="project" value="UniProtKB-KW"/>
</dbReference>
<dbReference type="NCBIfam" id="TIGR00177">
    <property type="entry name" value="molyb_syn"/>
    <property type="match status" value="1"/>
</dbReference>